<organism evidence="11 12">
    <name type="scientific">Diploptera punctata</name>
    <name type="common">Pacific beetle cockroach</name>
    <dbReference type="NCBI Taxonomy" id="6984"/>
    <lineage>
        <taxon>Eukaryota</taxon>
        <taxon>Metazoa</taxon>
        <taxon>Ecdysozoa</taxon>
        <taxon>Arthropoda</taxon>
        <taxon>Hexapoda</taxon>
        <taxon>Insecta</taxon>
        <taxon>Pterygota</taxon>
        <taxon>Neoptera</taxon>
        <taxon>Polyneoptera</taxon>
        <taxon>Dictyoptera</taxon>
        <taxon>Blattodea</taxon>
        <taxon>Blaberoidea</taxon>
        <taxon>Blaberidae</taxon>
        <taxon>Diplopterinae</taxon>
        <taxon>Diploptera</taxon>
    </lineage>
</organism>
<reference evidence="11" key="2">
    <citation type="submission" date="2023-05" db="EMBL/GenBank/DDBJ databases">
        <authorList>
            <person name="Fouks B."/>
        </authorList>
    </citation>
    <scope>NUCLEOTIDE SEQUENCE</scope>
    <source>
        <strain evidence="11">Stay&amp;Tobe</strain>
        <tissue evidence="11">Testes</tissue>
    </source>
</reference>
<dbReference type="AlphaFoldDB" id="A0AAD7ZNW4"/>
<keyword evidence="5 10" id="KW-0552">Olfaction</keyword>
<accession>A0AAD7ZNW4</accession>
<dbReference type="GO" id="GO:0007165">
    <property type="term" value="P:signal transduction"/>
    <property type="evidence" value="ECO:0007669"/>
    <property type="project" value="UniProtKB-KW"/>
</dbReference>
<dbReference type="PANTHER" id="PTHR21137">
    <property type="entry name" value="ODORANT RECEPTOR"/>
    <property type="match status" value="1"/>
</dbReference>
<dbReference type="GO" id="GO:0004984">
    <property type="term" value="F:olfactory receptor activity"/>
    <property type="evidence" value="ECO:0007669"/>
    <property type="project" value="InterPro"/>
</dbReference>
<keyword evidence="7 10" id="KW-0472">Membrane</keyword>
<dbReference type="PANTHER" id="PTHR21137:SF35">
    <property type="entry name" value="ODORANT RECEPTOR 19A-RELATED"/>
    <property type="match status" value="1"/>
</dbReference>
<evidence type="ECO:0000256" key="10">
    <source>
        <dbReference type="RuleBase" id="RU351113"/>
    </source>
</evidence>
<feature type="transmembrane region" description="Helical" evidence="10">
    <location>
        <begin position="212"/>
        <end position="236"/>
    </location>
</feature>
<keyword evidence="4 10" id="KW-0812">Transmembrane</keyword>
<comment type="similarity">
    <text evidence="10">Belongs to the insect chemoreceptor superfamily. Heteromeric odorant receptor channel (TC 1.A.69) family.</text>
</comment>
<evidence type="ECO:0000256" key="5">
    <source>
        <dbReference type="ARBA" id="ARBA00022725"/>
    </source>
</evidence>
<sequence length="345" mass="40953">MVLPKMKTVGLKEKNDEIFARANRKAHKLTWIAMLLIDLMMVTWMPAPFINRILRERKNETQYDIVDRRWLDFCYVTWFPYDITVSPYYEIIYILQVVIFVVATGYMKSLDLTMISMLVHISAQFEILYTALQDMDAILASILHKTNNPKLHEDNVIAPLMLEDVSDFKLMPRSSHKEDELTIMEDSPEMRDYFVKFIEYHQSVLRKTQNRFAGPLIIICFFMSQFLGCVTTFQMALEWSQGNKDTKFIKYIFSFLGVTCIPFIYCWYGTAVMHNGLLIQRAAFECQWYRRSETFKHHLIMVIMRTQKPVYVSGRQFYKLSLQTFGEMMNTMYAYFTLLKNLYED</sequence>
<comment type="caution">
    <text evidence="10">Lacks conserved residue(s) required for the propagation of feature annotation.</text>
</comment>
<proteinExistence type="inferred from homology"/>
<feature type="transmembrane region" description="Helical" evidence="10">
    <location>
        <begin position="88"/>
        <end position="107"/>
    </location>
</feature>
<evidence type="ECO:0000256" key="8">
    <source>
        <dbReference type="ARBA" id="ARBA00023170"/>
    </source>
</evidence>
<keyword evidence="9 10" id="KW-0807">Transducer</keyword>
<dbReference type="GO" id="GO:0005886">
    <property type="term" value="C:plasma membrane"/>
    <property type="evidence" value="ECO:0007669"/>
    <property type="project" value="UniProtKB-SubCell"/>
</dbReference>
<evidence type="ECO:0000313" key="11">
    <source>
        <dbReference type="EMBL" id="KAJ9583890.1"/>
    </source>
</evidence>
<evidence type="ECO:0000256" key="9">
    <source>
        <dbReference type="ARBA" id="ARBA00023224"/>
    </source>
</evidence>
<evidence type="ECO:0000256" key="6">
    <source>
        <dbReference type="ARBA" id="ARBA00022989"/>
    </source>
</evidence>
<evidence type="ECO:0000313" key="12">
    <source>
        <dbReference type="Proteomes" id="UP001233999"/>
    </source>
</evidence>
<dbReference type="EMBL" id="JASPKZ010007505">
    <property type="protein sequence ID" value="KAJ9583890.1"/>
    <property type="molecule type" value="Genomic_DNA"/>
</dbReference>
<gene>
    <name evidence="11" type="ORF">L9F63_021767</name>
</gene>
<evidence type="ECO:0000256" key="2">
    <source>
        <dbReference type="ARBA" id="ARBA00022475"/>
    </source>
</evidence>
<reference evidence="11" key="1">
    <citation type="journal article" date="2023" name="IScience">
        <title>Live-bearing cockroach genome reveals convergent evolutionary mechanisms linked to viviparity in insects and beyond.</title>
        <authorList>
            <person name="Fouks B."/>
            <person name="Harrison M.C."/>
            <person name="Mikhailova A.A."/>
            <person name="Marchal E."/>
            <person name="English S."/>
            <person name="Carruthers M."/>
            <person name="Jennings E.C."/>
            <person name="Chiamaka E.L."/>
            <person name="Frigard R.A."/>
            <person name="Pippel M."/>
            <person name="Attardo G.M."/>
            <person name="Benoit J.B."/>
            <person name="Bornberg-Bauer E."/>
            <person name="Tobe S.S."/>
        </authorList>
    </citation>
    <scope>NUCLEOTIDE SEQUENCE</scope>
    <source>
        <strain evidence="11">Stay&amp;Tobe</strain>
    </source>
</reference>
<keyword evidence="2" id="KW-1003">Cell membrane</keyword>
<protein>
    <recommendedName>
        <fullName evidence="10">Odorant receptor</fullName>
    </recommendedName>
</protein>
<comment type="caution">
    <text evidence="11">The sequence shown here is derived from an EMBL/GenBank/DDBJ whole genome shotgun (WGS) entry which is preliminary data.</text>
</comment>
<evidence type="ECO:0000256" key="4">
    <source>
        <dbReference type="ARBA" id="ARBA00022692"/>
    </source>
</evidence>
<dbReference type="Pfam" id="PF02949">
    <property type="entry name" value="7tm_6"/>
    <property type="match status" value="1"/>
</dbReference>
<evidence type="ECO:0000256" key="3">
    <source>
        <dbReference type="ARBA" id="ARBA00022606"/>
    </source>
</evidence>
<keyword evidence="6 10" id="KW-1133">Transmembrane helix</keyword>
<keyword evidence="8 10" id="KW-0675">Receptor</keyword>
<keyword evidence="12" id="KW-1185">Reference proteome</keyword>
<keyword evidence="3 10" id="KW-0716">Sensory transduction</keyword>
<evidence type="ECO:0000256" key="7">
    <source>
        <dbReference type="ARBA" id="ARBA00023136"/>
    </source>
</evidence>
<evidence type="ECO:0000256" key="1">
    <source>
        <dbReference type="ARBA" id="ARBA00004651"/>
    </source>
</evidence>
<dbReference type="Proteomes" id="UP001233999">
    <property type="component" value="Unassembled WGS sequence"/>
</dbReference>
<name>A0AAD7ZNW4_DIPPU</name>
<feature type="transmembrane region" description="Helical" evidence="10">
    <location>
        <begin position="29"/>
        <end position="47"/>
    </location>
</feature>
<comment type="subcellular location">
    <subcellularLocation>
        <location evidence="1 10">Cell membrane</location>
        <topology evidence="1 10">Multi-pass membrane protein</topology>
    </subcellularLocation>
</comment>
<dbReference type="InterPro" id="IPR004117">
    <property type="entry name" value="7tm6_olfct_rcpt"/>
</dbReference>
<feature type="transmembrane region" description="Helical" evidence="10">
    <location>
        <begin position="248"/>
        <end position="268"/>
    </location>
</feature>
<dbReference type="GO" id="GO:0005549">
    <property type="term" value="F:odorant binding"/>
    <property type="evidence" value="ECO:0007669"/>
    <property type="project" value="InterPro"/>
</dbReference>